<feature type="compositionally biased region" description="Polar residues" evidence="2">
    <location>
        <begin position="32"/>
        <end position="46"/>
    </location>
</feature>
<dbReference type="Proteomes" id="UP000629468">
    <property type="component" value="Unassembled WGS sequence"/>
</dbReference>
<name>A0A8H7KL33_AGABI</name>
<feature type="compositionally biased region" description="Polar residues" evidence="2">
    <location>
        <begin position="181"/>
        <end position="210"/>
    </location>
</feature>
<organism evidence="3 4">
    <name type="scientific">Agaricus bisporus var. burnettii</name>
    <dbReference type="NCBI Taxonomy" id="192524"/>
    <lineage>
        <taxon>Eukaryota</taxon>
        <taxon>Fungi</taxon>
        <taxon>Dikarya</taxon>
        <taxon>Basidiomycota</taxon>
        <taxon>Agaricomycotina</taxon>
        <taxon>Agaricomycetes</taxon>
        <taxon>Agaricomycetidae</taxon>
        <taxon>Agaricales</taxon>
        <taxon>Agaricineae</taxon>
        <taxon>Agaricaceae</taxon>
        <taxon>Agaricus</taxon>
    </lineage>
</organism>
<feature type="region of interest" description="Disordered" evidence="2">
    <location>
        <begin position="710"/>
        <end position="751"/>
    </location>
</feature>
<keyword evidence="1" id="KW-0175">Coiled coil</keyword>
<feature type="compositionally biased region" description="Polar residues" evidence="2">
    <location>
        <begin position="321"/>
        <end position="338"/>
    </location>
</feature>
<proteinExistence type="predicted"/>
<feature type="compositionally biased region" description="Polar residues" evidence="2">
    <location>
        <begin position="223"/>
        <end position="236"/>
    </location>
</feature>
<feature type="compositionally biased region" description="Polar residues" evidence="2">
    <location>
        <begin position="663"/>
        <end position="672"/>
    </location>
</feature>
<evidence type="ECO:0000256" key="1">
    <source>
        <dbReference type="SAM" id="Coils"/>
    </source>
</evidence>
<evidence type="ECO:0000313" key="4">
    <source>
        <dbReference type="Proteomes" id="UP000629468"/>
    </source>
</evidence>
<protein>
    <submittedName>
        <fullName evidence="3">Uncharacterized protein</fullName>
    </submittedName>
</protein>
<feature type="compositionally biased region" description="Low complexity" evidence="2">
    <location>
        <begin position="451"/>
        <end position="472"/>
    </location>
</feature>
<evidence type="ECO:0000256" key="2">
    <source>
        <dbReference type="SAM" id="MobiDB-lite"/>
    </source>
</evidence>
<feature type="compositionally biased region" description="Low complexity" evidence="2">
    <location>
        <begin position="737"/>
        <end position="751"/>
    </location>
</feature>
<feature type="compositionally biased region" description="Low complexity" evidence="2">
    <location>
        <begin position="641"/>
        <end position="654"/>
    </location>
</feature>
<dbReference type="EMBL" id="JABXXO010000001">
    <property type="protein sequence ID" value="KAF7784613.1"/>
    <property type="molecule type" value="Genomic_DNA"/>
</dbReference>
<feature type="coiled-coil region" evidence="1">
    <location>
        <begin position="848"/>
        <end position="875"/>
    </location>
</feature>
<dbReference type="AlphaFoldDB" id="A0A8H7KL33"/>
<feature type="compositionally biased region" description="Polar residues" evidence="2">
    <location>
        <begin position="346"/>
        <end position="360"/>
    </location>
</feature>
<feature type="compositionally biased region" description="Basic and acidic residues" evidence="2">
    <location>
        <begin position="725"/>
        <end position="734"/>
    </location>
</feature>
<feature type="region of interest" description="Disordered" evidence="2">
    <location>
        <begin position="771"/>
        <end position="824"/>
    </location>
</feature>
<accession>A0A8H7KL33</accession>
<feature type="compositionally biased region" description="Low complexity" evidence="2">
    <location>
        <begin position="771"/>
        <end position="783"/>
    </location>
</feature>
<feature type="region of interest" description="Disordered" evidence="2">
    <location>
        <begin position="223"/>
        <end position="488"/>
    </location>
</feature>
<feature type="compositionally biased region" description="Low complexity" evidence="2">
    <location>
        <begin position="809"/>
        <end position="824"/>
    </location>
</feature>
<feature type="region of interest" description="Disordered" evidence="2">
    <location>
        <begin position="876"/>
        <end position="895"/>
    </location>
</feature>
<comment type="caution">
    <text evidence="3">The sequence shown here is derived from an EMBL/GenBank/DDBJ whole genome shotgun (WGS) entry which is preliminary data.</text>
</comment>
<reference evidence="3 4" key="1">
    <citation type="journal article" name="Sci. Rep.">
        <title>Telomere-to-telomere assembled and centromere annotated genomes of the two main subspecies of the button mushroom Agaricus bisporus reveal especially polymorphic chromosome ends.</title>
        <authorList>
            <person name="Sonnenberg A.S.M."/>
            <person name="Sedaghat-Telgerd N."/>
            <person name="Lavrijssen B."/>
            <person name="Ohm R.A."/>
            <person name="Hendrickx P.M."/>
            <person name="Scholtmeijer K."/>
            <person name="Baars J.J.P."/>
            <person name="van Peer A."/>
        </authorList>
    </citation>
    <scope>NUCLEOTIDE SEQUENCE [LARGE SCALE GENOMIC DNA]</scope>
    <source>
        <strain evidence="3 4">H119_p4</strain>
    </source>
</reference>
<evidence type="ECO:0000313" key="3">
    <source>
        <dbReference type="EMBL" id="KAF7784613.1"/>
    </source>
</evidence>
<feature type="region of interest" description="Disordered" evidence="2">
    <location>
        <begin position="30"/>
        <end position="210"/>
    </location>
</feature>
<feature type="compositionally biased region" description="Basic and acidic residues" evidence="2">
    <location>
        <begin position="102"/>
        <end position="118"/>
    </location>
</feature>
<feature type="compositionally biased region" description="Acidic residues" evidence="2">
    <location>
        <begin position="142"/>
        <end position="152"/>
    </location>
</feature>
<gene>
    <name evidence="3" type="ORF">Agabi119p4_778</name>
</gene>
<sequence length="920" mass="98955">MWRPANSPGTDDAHVRQLLDQRFSRADPFGCYSSSAVSEASDTPSVYSRAFSPRPAVHADLLTDNYPHKSPTSRRPFPLYDDPSSSVLDLSEDSHSSMALHEPYDRDDGIDDNEKTPEVDEDEDYLPRGPKMRFHSRAPWELEGDSLEDVNESESSGSATLMARLTGGRSKGSKKDPSSPRPSTSAGRPSLESSRSILNSKRSFDTSSLSHPRGALYALAQESISTTSLGQPTFSGRQDRLRGKLPQSRIQSRSPVDASFPGQSVVQLPTDDHSFVLPPSPPRPSGETTSSGLDVRADFNTRYSQRQSNDDGFHPYANPDLVNSYTTDTRSEYPQQSFIRHPGVSRNDSLMTATELSPTLSKLAPPPIQGVSPVPSPKRRMSHIHGRDISSPVPIRSASLGPDSPSQLQSDSRPEPVPVPPMLNAIPGWSERPVKPGFSLISLEEARAQRPRPAAAQAPLSLDSPPSSGGSSTVTSFQHVDHDAPMGNTFAVSDTVYISGGNSRGVDRRSRARSISAGAKAMNALQSIVKQPERKDTESGPVTGPTHAKDPGSVSGGKNLKHKKSGFLRLFGKEERPPPVPTVPPQHSTTPTNSTLPEGLKSSSRRVPVPNISPSLLGTMPQHDSGGTSGVGRSNSRRLAPSLSINTASSSSTVSPPPRGSSITASSSQVTIPRSAPAHASDFPTLKLRPVSSLFSAHFADHIDVTKLNFDDFDGTGPKTTSKTALEKHQERPRQNSFASGSVSSVPSSGSGASFADSQYVISTIASPTTSTPLTALTTPTTPGVISPLGTWYRDHDRGGGRESTDQNSARTSSSHTSSSVVASTPHIVIDSEASTVKILQEHLDSTNKMWQKRVWELERQITQLKNEVAELKKGETDEKVKPLLQPPHQHQTSVENVRGILNRPRARTGGSSRFVNGQL</sequence>
<feature type="region of interest" description="Disordered" evidence="2">
    <location>
        <begin position="525"/>
        <end position="682"/>
    </location>
</feature>
<feature type="compositionally biased region" description="Basic and acidic residues" evidence="2">
    <location>
        <begin position="793"/>
        <end position="805"/>
    </location>
</feature>